<evidence type="ECO:0000313" key="1">
    <source>
        <dbReference type="EMBL" id="AEG72649.1"/>
    </source>
</evidence>
<name>F6FH44_MYCHI</name>
<dbReference type="Proteomes" id="UP000007952">
    <property type="component" value="Chromosome"/>
</dbReference>
<reference key="2">
    <citation type="submission" date="2011-05" db="EMBL/GenBank/DDBJ databases">
        <title>The Genome of Mycoplasma haemofelis Strain Ohio2, a pathogenic hemoplasma of the cat.</title>
        <authorList>
            <person name="Santos A.P."/>
            <person name="Guimaraes A.M.S."/>
            <person name="SanMiguel P.J."/>
            <person name="Martin S.W."/>
            <person name="Messick J.B."/>
        </authorList>
    </citation>
    <scope>NUCLEOTIDE SEQUENCE</scope>
    <source>
        <strain>Ohio2</strain>
    </source>
</reference>
<dbReference type="EMBL" id="CP002808">
    <property type="protein sequence ID" value="AEG72649.1"/>
    <property type="molecule type" value="Genomic_DNA"/>
</dbReference>
<gene>
    <name evidence="1" type="ordered locus">MHF_0373</name>
</gene>
<dbReference type="KEGG" id="mhf:MHF_0373"/>
<reference evidence="1 2" key="1">
    <citation type="journal article" date="2011" name="J. Bacteriol.">
        <title>Complete genome sequences of two hemotropic Mycoplasmas, Mycoplasma haemofelis strain Ohio2 and Mycoplasma suis strain Illinois.</title>
        <authorList>
            <person name="Messick J.B."/>
            <person name="Santos A.P."/>
            <person name="Guimaraes A.M."/>
        </authorList>
    </citation>
    <scope>NUCLEOTIDE SEQUENCE [LARGE SCALE GENOMIC DNA]</scope>
    <source>
        <strain evidence="1 2">Ohio2</strain>
    </source>
</reference>
<dbReference type="HOGENOM" id="CLU_2451416_0_0_14"/>
<organism evidence="1 2">
    <name type="scientific">Mycoplasma haemofelis (strain Ohio2)</name>
    <dbReference type="NCBI Taxonomy" id="859194"/>
    <lineage>
        <taxon>Bacteria</taxon>
        <taxon>Bacillati</taxon>
        <taxon>Mycoplasmatota</taxon>
        <taxon>Mollicutes</taxon>
        <taxon>Mycoplasmataceae</taxon>
        <taxon>Mycoplasma</taxon>
    </lineage>
</organism>
<evidence type="ECO:0000313" key="2">
    <source>
        <dbReference type="Proteomes" id="UP000007952"/>
    </source>
</evidence>
<protein>
    <submittedName>
        <fullName evidence="1">Uncharacterized protein</fullName>
    </submittedName>
</protein>
<proteinExistence type="predicted"/>
<sequence>MESLGVKVLDYTNEKSSNSSWAAWEEKIKTYTGTSIVSTGSTWSSSGNNDAKVEVIKTDCKNFLEGASKSYDSDFEDKYKKAVTWCGLS</sequence>
<accession>F6FH44</accession>
<dbReference type="AlphaFoldDB" id="F6FH44"/>